<dbReference type="GO" id="GO:0102100">
    <property type="term" value="F:mycothiol-arsenate ligase activity"/>
    <property type="evidence" value="ECO:0007669"/>
    <property type="project" value="UniProtKB-EC"/>
</dbReference>
<dbReference type="Proteomes" id="UP001183817">
    <property type="component" value="Unassembled WGS sequence"/>
</dbReference>
<dbReference type="SMART" id="SM00226">
    <property type="entry name" value="LMWPc"/>
    <property type="match status" value="1"/>
</dbReference>
<reference evidence="3 4" key="1">
    <citation type="submission" date="2023-07" db="EMBL/GenBank/DDBJ databases">
        <title>Sequencing the genomes of 1000 actinobacteria strains.</title>
        <authorList>
            <person name="Klenk H.-P."/>
        </authorList>
    </citation>
    <scope>NUCLEOTIDE SEQUENCE [LARGE SCALE GENOMIC DNA]</scope>
    <source>
        <strain evidence="3 4">DSM 20167</strain>
    </source>
</reference>
<keyword evidence="4" id="KW-1185">Reference proteome</keyword>
<evidence type="ECO:0000313" key="4">
    <source>
        <dbReference type="Proteomes" id="UP001183817"/>
    </source>
</evidence>
<gene>
    <name evidence="3" type="ORF">J2S64_000614</name>
</gene>
<proteinExistence type="predicted"/>
<dbReference type="InterPro" id="IPR023485">
    <property type="entry name" value="Ptyr_pPase"/>
</dbReference>
<dbReference type="PANTHER" id="PTHR43428:SF1">
    <property type="entry name" value="ARSENATE REDUCTASE"/>
    <property type="match status" value="1"/>
</dbReference>
<dbReference type="PANTHER" id="PTHR43428">
    <property type="entry name" value="ARSENATE REDUCTASE"/>
    <property type="match status" value="1"/>
</dbReference>
<evidence type="ECO:0000256" key="1">
    <source>
        <dbReference type="ARBA" id="ARBA00022849"/>
    </source>
</evidence>
<name>A0ABU2BGP6_9MICC</name>
<dbReference type="EMBL" id="JAVDYI010000001">
    <property type="protein sequence ID" value="MDR7356923.1"/>
    <property type="molecule type" value="Genomic_DNA"/>
</dbReference>
<dbReference type="Gene3D" id="3.40.50.2300">
    <property type="match status" value="1"/>
</dbReference>
<evidence type="ECO:0000313" key="3">
    <source>
        <dbReference type="EMBL" id="MDR7356923.1"/>
    </source>
</evidence>
<dbReference type="RefSeq" id="WP_310288028.1">
    <property type="nucleotide sequence ID" value="NZ_BAAAWO010000001.1"/>
</dbReference>
<keyword evidence="3" id="KW-0808">Transferase</keyword>
<protein>
    <submittedName>
        <fullName evidence="3">Arsenate-mycothiol transferase</fullName>
        <ecNumber evidence="3">2.8.4.2</ecNumber>
    </submittedName>
</protein>
<keyword evidence="1" id="KW-0059">Arsenical resistance</keyword>
<dbReference type="SUPFAM" id="SSF52788">
    <property type="entry name" value="Phosphotyrosine protein phosphatases I"/>
    <property type="match status" value="1"/>
</dbReference>
<feature type="domain" description="Phosphotyrosine protein phosphatase I" evidence="2">
    <location>
        <begin position="9"/>
        <end position="136"/>
    </location>
</feature>
<evidence type="ECO:0000259" key="2">
    <source>
        <dbReference type="SMART" id="SM00226"/>
    </source>
</evidence>
<accession>A0ABU2BGP6</accession>
<dbReference type="EC" id="2.8.4.2" evidence="3"/>
<dbReference type="Pfam" id="PF01451">
    <property type="entry name" value="LMWPc"/>
    <property type="match status" value="1"/>
</dbReference>
<organism evidence="3 4">
    <name type="scientific">Paeniglutamicibacter sulfureus</name>
    <dbReference type="NCBI Taxonomy" id="43666"/>
    <lineage>
        <taxon>Bacteria</taxon>
        <taxon>Bacillati</taxon>
        <taxon>Actinomycetota</taxon>
        <taxon>Actinomycetes</taxon>
        <taxon>Micrococcales</taxon>
        <taxon>Micrococcaceae</taxon>
        <taxon>Paeniglutamicibacter</taxon>
    </lineage>
</organism>
<comment type="caution">
    <text evidence="3">The sequence shown here is derived from an EMBL/GenBank/DDBJ whole genome shotgun (WGS) entry which is preliminary data.</text>
</comment>
<sequence length="142" mass="14879">MSTSSPQTPSVLFVCNTNGGKSQIAAALLRQAAGDSVAVKSAGLIPAHHINELAASVVEEVGADMRAEVPTALTEEVLRAADRVVIVGEAQVPDLEGVAMERWVPAEAPAELGTERERMEFLRDDIAARVAMLNDDLGTTSG</sequence>
<dbReference type="InterPro" id="IPR036196">
    <property type="entry name" value="Ptyr_pPase_sf"/>
</dbReference>